<protein>
    <recommendedName>
        <fullName evidence="1">Putative peptidoglycan binding domain-containing protein</fullName>
    </recommendedName>
</protein>
<dbReference type="Gene3D" id="3.60.20.10">
    <property type="entry name" value="Glutamine Phosphoribosylpyrophosphate, subunit 1, domain 1"/>
    <property type="match status" value="1"/>
</dbReference>
<dbReference type="EMBL" id="AP019377">
    <property type="protein sequence ID" value="BBH93331.1"/>
    <property type="molecule type" value="Genomic_DNA"/>
</dbReference>
<dbReference type="InterPro" id="IPR010430">
    <property type="entry name" value="DUF1028"/>
</dbReference>
<dbReference type="AlphaFoldDB" id="A0A455T210"/>
<evidence type="ECO:0000313" key="2">
    <source>
        <dbReference type="EMBL" id="BBH93331.1"/>
    </source>
</evidence>
<dbReference type="PANTHER" id="PTHR39328">
    <property type="entry name" value="BLL2871 PROTEIN"/>
    <property type="match status" value="1"/>
</dbReference>
<dbReference type="Pfam" id="PF08823">
    <property type="entry name" value="PG_binding_2"/>
    <property type="match status" value="1"/>
</dbReference>
<reference evidence="2" key="1">
    <citation type="submission" date="2018-12" db="EMBL/GenBank/DDBJ databases">
        <title>Novel natural products biosynthetic potential of the class Ktedonobacteria.</title>
        <authorList>
            <person name="Zheng Y."/>
            <person name="Saitou A."/>
            <person name="Wang C.M."/>
            <person name="Toyoda A."/>
            <person name="Minakuchi Y."/>
            <person name="Sekiguchi Y."/>
            <person name="Ueda K."/>
            <person name="Takano H."/>
            <person name="Sakai Y."/>
            <person name="Yokota A."/>
            <person name="Yabe S."/>
        </authorList>
    </citation>
    <scope>NUCLEOTIDE SEQUENCE</scope>
    <source>
        <strain evidence="2">A3-2</strain>
    </source>
</reference>
<dbReference type="PANTHER" id="PTHR39328:SF1">
    <property type="entry name" value="BLL2871 PROTEIN"/>
    <property type="match status" value="1"/>
</dbReference>
<proteinExistence type="predicted"/>
<evidence type="ECO:0000259" key="1">
    <source>
        <dbReference type="Pfam" id="PF08823"/>
    </source>
</evidence>
<dbReference type="InterPro" id="IPR014927">
    <property type="entry name" value="PG-bd_2"/>
</dbReference>
<sequence length="293" mass="31904">MTFSIVARDPQTGELGIAVQSKFLAVGAVVPWARAGIGAIATQSWANTTYGPRGLELLARGLSAAETLEQLLADDAERAKRQVGIVPASGAPVTYTGAECFPWAGGRVGEHYACQGNILVSEETVNAMARTFEEMSGPLCDRLLAALAAGQAAGGDSRGQQSAALLVVREKGGYGGFNDRFIDLRVDDHPRPIEELARLLRLHKLYLFPPDPQDILPIDEAIARELQELLRRSGDYRGPLSGVFDEGTREAFWHFCGRENLEERWLEGERIDRVVLDFMRERLGGQPDGGETA</sequence>
<dbReference type="InterPro" id="IPR029055">
    <property type="entry name" value="Ntn_hydrolases_N"/>
</dbReference>
<dbReference type="SUPFAM" id="SSF56235">
    <property type="entry name" value="N-terminal nucleophile aminohydrolases (Ntn hydrolases)"/>
    <property type="match status" value="1"/>
</dbReference>
<name>A0A455T210_9CHLR</name>
<gene>
    <name evidence="2" type="ORF">KTA_15300</name>
</gene>
<dbReference type="Pfam" id="PF06267">
    <property type="entry name" value="DUF1028"/>
    <property type="match status" value="1"/>
</dbReference>
<feature type="domain" description="Putative peptidoglycan binding" evidence="1">
    <location>
        <begin position="208"/>
        <end position="279"/>
    </location>
</feature>
<organism evidence="2">
    <name type="scientific">Thermogemmatispora argillosa</name>
    <dbReference type="NCBI Taxonomy" id="2045280"/>
    <lineage>
        <taxon>Bacteria</taxon>
        <taxon>Bacillati</taxon>
        <taxon>Chloroflexota</taxon>
        <taxon>Ktedonobacteria</taxon>
        <taxon>Thermogemmatisporales</taxon>
        <taxon>Thermogemmatisporaceae</taxon>
        <taxon>Thermogemmatispora</taxon>
    </lineage>
</organism>
<accession>A0A455T210</accession>